<accession>A0A151WV78</accession>
<reference evidence="1 2" key="1">
    <citation type="submission" date="2015-09" db="EMBL/GenBank/DDBJ databases">
        <title>Trachymyrmex zeteki WGS genome.</title>
        <authorList>
            <person name="Nygaard S."/>
            <person name="Hu H."/>
            <person name="Boomsma J."/>
            <person name="Zhang G."/>
        </authorList>
    </citation>
    <scope>NUCLEOTIDE SEQUENCE [LARGE SCALE GENOMIC DNA]</scope>
    <source>
        <strain evidence="1">Tzet28-1</strain>
        <tissue evidence="1">Whole body</tissue>
    </source>
</reference>
<protein>
    <submittedName>
        <fullName evidence="1">Uncharacterized protein</fullName>
    </submittedName>
</protein>
<sequence>MYIINNTFHQGIKATSAKLLVGYDLRGRSDSSLAEFVKKITQIDSDLEKQRAINREAAVEATRQLQSYNKQYYDRKHRRSTLYKKGNLVFMKDNRPKPGVNQKFRPKYRGPYMVIKILDKNRYLVQDILGFNLTMRSYDSILSPDRLKL</sequence>
<evidence type="ECO:0000313" key="2">
    <source>
        <dbReference type="Proteomes" id="UP000075809"/>
    </source>
</evidence>
<gene>
    <name evidence="1" type="ORF">ALC60_09041</name>
</gene>
<dbReference type="Proteomes" id="UP000075809">
    <property type="component" value="Unassembled WGS sequence"/>
</dbReference>
<dbReference type="STRING" id="64791.A0A151WV78"/>
<dbReference type="AlphaFoldDB" id="A0A151WV78"/>
<keyword evidence="2" id="KW-1185">Reference proteome</keyword>
<name>A0A151WV78_9HYME</name>
<evidence type="ECO:0000313" key="1">
    <source>
        <dbReference type="EMBL" id="KYQ51840.1"/>
    </source>
</evidence>
<organism evidence="1 2">
    <name type="scientific">Mycetomoellerius zeteki</name>
    <dbReference type="NCBI Taxonomy" id="64791"/>
    <lineage>
        <taxon>Eukaryota</taxon>
        <taxon>Metazoa</taxon>
        <taxon>Ecdysozoa</taxon>
        <taxon>Arthropoda</taxon>
        <taxon>Hexapoda</taxon>
        <taxon>Insecta</taxon>
        <taxon>Pterygota</taxon>
        <taxon>Neoptera</taxon>
        <taxon>Endopterygota</taxon>
        <taxon>Hymenoptera</taxon>
        <taxon>Apocrita</taxon>
        <taxon>Aculeata</taxon>
        <taxon>Formicoidea</taxon>
        <taxon>Formicidae</taxon>
        <taxon>Myrmicinae</taxon>
        <taxon>Mycetomoellerius</taxon>
    </lineage>
</organism>
<dbReference type="EMBL" id="KQ982706">
    <property type="protein sequence ID" value="KYQ51840.1"/>
    <property type="molecule type" value="Genomic_DNA"/>
</dbReference>
<proteinExistence type="predicted"/>